<accession>A0A2T1LYN9</accession>
<sequence length="95" mass="10879">MNVIVPRFLKTAYRKEPISGFILIAGTVNVVMGGVGQRWSLLSFGMMVIITALVMRWLQIQKAKEIAAEETPRYYLPPSSDRQPLPMLMNEKQRR</sequence>
<dbReference type="Proteomes" id="UP000239001">
    <property type="component" value="Unassembled WGS sequence"/>
</dbReference>
<reference evidence="3 4" key="2">
    <citation type="submission" date="2018-03" db="EMBL/GenBank/DDBJ databases">
        <authorList>
            <person name="Keele B.F."/>
        </authorList>
    </citation>
    <scope>NUCLEOTIDE SEQUENCE [LARGE SCALE GENOMIC DNA]</scope>
    <source>
        <strain evidence="3 4">CCALA 016</strain>
    </source>
</reference>
<keyword evidence="2" id="KW-0812">Transmembrane</keyword>
<evidence type="ECO:0000313" key="3">
    <source>
        <dbReference type="EMBL" id="PSF37505.1"/>
    </source>
</evidence>
<evidence type="ECO:0000256" key="1">
    <source>
        <dbReference type="SAM" id="MobiDB-lite"/>
    </source>
</evidence>
<dbReference type="EMBL" id="PXOH01000008">
    <property type="protein sequence ID" value="PSF37505.1"/>
    <property type="molecule type" value="Genomic_DNA"/>
</dbReference>
<proteinExistence type="predicted"/>
<keyword evidence="4" id="KW-1185">Reference proteome</keyword>
<name>A0A2T1LYN9_9CHRO</name>
<dbReference type="RefSeq" id="WP_106456745.1">
    <property type="nucleotide sequence ID" value="NZ_PXOH01000008.1"/>
</dbReference>
<feature type="transmembrane region" description="Helical" evidence="2">
    <location>
        <begin position="17"/>
        <end position="35"/>
    </location>
</feature>
<dbReference type="OrthoDB" id="465742at2"/>
<evidence type="ECO:0000313" key="4">
    <source>
        <dbReference type="Proteomes" id="UP000239001"/>
    </source>
</evidence>
<organism evidence="3 4">
    <name type="scientific">Aphanothece hegewaldii CCALA 016</name>
    <dbReference type="NCBI Taxonomy" id="2107694"/>
    <lineage>
        <taxon>Bacteria</taxon>
        <taxon>Bacillati</taxon>
        <taxon>Cyanobacteriota</taxon>
        <taxon>Cyanophyceae</taxon>
        <taxon>Oscillatoriophycideae</taxon>
        <taxon>Chroococcales</taxon>
        <taxon>Aphanothecaceae</taxon>
        <taxon>Aphanothece</taxon>
    </lineage>
</organism>
<keyword evidence="2" id="KW-0472">Membrane</keyword>
<protein>
    <submittedName>
        <fullName evidence="3">Uncharacterized protein</fullName>
    </submittedName>
</protein>
<evidence type="ECO:0000256" key="2">
    <source>
        <dbReference type="SAM" id="Phobius"/>
    </source>
</evidence>
<dbReference type="AlphaFoldDB" id="A0A2T1LYN9"/>
<feature type="transmembrane region" description="Helical" evidence="2">
    <location>
        <begin position="41"/>
        <end position="58"/>
    </location>
</feature>
<gene>
    <name evidence="3" type="ORF">C7H19_10075</name>
</gene>
<keyword evidence="2" id="KW-1133">Transmembrane helix</keyword>
<comment type="caution">
    <text evidence="3">The sequence shown here is derived from an EMBL/GenBank/DDBJ whole genome shotgun (WGS) entry which is preliminary data.</text>
</comment>
<feature type="region of interest" description="Disordered" evidence="1">
    <location>
        <begin position="75"/>
        <end position="95"/>
    </location>
</feature>
<reference evidence="3 4" key="1">
    <citation type="submission" date="2018-03" db="EMBL/GenBank/DDBJ databases">
        <title>The ancient ancestry and fast evolution of plastids.</title>
        <authorList>
            <person name="Moore K.R."/>
            <person name="Magnabosco C."/>
            <person name="Momper L."/>
            <person name="Gold D.A."/>
            <person name="Bosak T."/>
            <person name="Fournier G.P."/>
        </authorList>
    </citation>
    <scope>NUCLEOTIDE SEQUENCE [LARGE SCALE GENOMIC DNA]</scope>
    <source>
        <strain evidence="3 4">CCALA 016</strain>
    </source>
</reference>